<organism evidence="7">
    <name type="scientific">Pythium polare RNA virus 1</name>
    <dbReference type="NCBI Taxonomy" id="2137353"/>
    <lineage>
        <taxon>Viruses</taxon>
        <taxon>Riboviria</taxon>
        <taxon>Orthornavirae</taxon>
        <taxon>Duplornaviricota</taxon>
        <taxon>Chrymotiviricetes</taxon>
        <taxon>Ghabrivirales</taxon>
        <taxon>Betatotivirineae</taxon>
        <taxon>Ootiviridae</taxon>
        <taxon>Ootivirus</taxon>
        <taxon>Ootivirus ichi</taxon>
    </lineage>
</organism>
<dbReference type="EC" id="2.7.7.48" evidence="1"/>
<sequence length="759" mass="84816">MKRCGASGMLRRLGMVSGKDHSCDGSGAPEFSDKDLSLWKAVGFRGRKTAGTQRLGGKWRTILNRYRGVIPASALSYFFTIVNKCSVCCEAGIIEWLKEFGRVCTAATVHVGHGPWTYFCDVHVLGGYDTVLNRVDVMANIRDSVGLPLVSGLSDYEDVLRGHVRDALRNVRVDSGMDVAFADWVRFRDNWTVPGACNIGKHAILEVRRPGRGVKRAKAGGKLGKTLCLSDQELVRLATERCGAQILPFRKEDEPVKTRVVFGYDTRSYLRCSYADAFLGDLNANGSWTPLGCSVADRAQQRIDIWTRLGGSAERAVSLDQSSFDLNQPKWAVRMAIEEVFNRIIDCCHPELVEEVTKFKELELFAFDEARVGDVCMWGRGVPSGHKWTALVDTLLNRGECLIAAELRGVEVVRGLWQGDDGLVFEKGKATMSWADAYDKLGLVVNAAKTWVDSTSCEFLHEFYSASGVRAFPARAFRSVCWDKPVMGASSFLSGTERLNSRLDVLLKCARRGLYRMADEAVRMLTKRGLSAVHAKEVLCTSRNLGGLGWSDSMRRALVVKGSEVEYRHVSIVSPVFGSGSSGCFSFGALRRLGAHMPLPVSELVVSSRWVSPVAEVPVHDRLGRDTKLRLNWNFRDPVSDPWRRRLEMEWMLARGRDWCDALVPDECCRTSPLGAERAFRFASRWASERLNLDCELTTGESWCVLADLGNRMWMGLVACMVGSGNVMGMRKIDGYWLGLYRRIWRYQVLSKPLFKIRV</sequence>
<keyword evidence="5" id="KW-0693">Viral RNA replication</keyword>
<feature type="domain" description="RNA-directed RNA polymerase C-terminal" evidence="6">
    <location>
        <begin position="247"/>
        <end position="469"/>
    </location>
</feature>
<evidence type="ECO:0000256" key="3">
    <source>
        <dbReference type="ARBA" id="ARBA00022679"/>
    </source>
</evidence>
<evidence type="ECO:0000256" key="2">
    <source>
        <dbReference type="ARBA" id="ARBA00022484"/>
    </source>
</evidence>
<protein>
    <recommendedName>
        <fullName evidence="1">RNA-directed RNA polymerase</fullName>
        <ecNumber evidence="1">2.7.7.48</ecNumber>
    </recommendedName>
</protein>
<dbReference type="GeneID" id="41701996"/>
<dbReference type="GO" id="GO:0006351">
    <property type="term" value="P:DNA-templated transcription"/>
    <property type="evidence" value="ECO:0007669"/>
    <property type="project" value="InterPro"/>
</dbReference>
<keyword evidence="8" id="KW-1185">Reference proteome</keyword>
<evidence type="ECO:0000313" key="7">
    <source>
        <dbReference type="EMBL" id="BBD50443.1"/>
    </source>
</evidence>
<keyword evidence="3" id="KW-0808">Transferase</keyword>
<dbReference type="GO" id="GO:0003723">
    <property type="term" value="F:RNA binding"/>
    <property type="evidence" value="ECO:0007669"/>
    <property type="project" value="InterPro"/>
</dbReference>
<name>A0A2Z6C4F3_9VIRU</name>
<dbReference type="RefSeq" id="YP_009552275.1">
    <property type="nucleotide sequence ID" value="NC_040608.1"/>
</dbReference>
<keyword evidence="4" id="KW-0548">Nucleotidyltransferase</keyword>
<evidence type="ECO:0000313" key="8">
    <source>
        <dbReference type="Proteomes" id="UP000289336"/>
    </source>
</evidence>
<evidence type="ECO:0000256" key="1">
    <source>
        <dbReference type="ARBA" id="ARBA00012494"/>
    </source>
</evidence>
<gene>
    <name evidence="7" type="primary">RdRp</name>
</gene>
<dbReference type="InterPro" id="IPR001205">
    <property type="entry name" value="RNA-dir_pol_C"/>
</dbReference>
<evidence type="ECO:0000256" key="5">
    <source>
        <dbReference type="ARBA" id="ARBA00022953"/>
    </source>
</evidence>
<accession>A0A2Z6C4F3</accession>
<reference evidence="7" key="1">
    <citation type="journal article" date="2018" name="Virology">
        <title>A novel non-segmented double stranded virus from an Arctic isolate of Pythium polare.</title>
        <authorList>
            <person name="Sasai S."/>
            <person name="Tamura K."/>
            <person name="Tojo M."/>
            <person name="Herrero M.-L."/>
            <person name="Hoshino T."/>
            <person name="Ohki S.T."/>
            <person name="Mochizuki T."/>
        </authorList>
    </citation>
    <scope>NUCLEOTIDE SEQUENCE</scope>
    <source>
        <strain evidence="7">PpRV1-OPU1176</strain>
    </source>
</reference>
<dbReference type="SUPFAM" id="SSF56672">
    <property type="entry name" value="DNA/RNA polymerases"/>
    <property type="match status" value="1"/>
</dbReference>
<dbReference type="KEGG" id="vg:41701996"/>
<dbReference type="InterPro" id="IPR043502">
    <property type="entry name" value="DNA/RNA_pol_sf"/>
</dbReference>
<dbReference type="Pfam" id="PF00680">
    <property type="entry name" value="RdRP_1"/>
    <property type="match status" value="1"/>
</dbReference>
<dbReference type="EMBL" id="LC376044">
    <property type="protein sequence ID" value="BBD50443.1"/>
    <property type="molecule type" value="Genomic_RNA"/>
</dbReference>
<evidence type="ECO:0000256" key="4">
    <source>
        <dbReference type="ARBA" id="ARBA00022695"/>
    </source>
</evidence>
<keyword evidence="2 7" id="KW-0696">RNA-directed RNA polymerase</keyword>
<evidence type="ECO:0000259" key="6">
    <source>
        <dbReference type="Pfam" id="PF00680"/>
    </source>
</evidence>
<dbReference type="GO" id="GO:0003968">
    <property type="term" value="F:RNA-directed RNA polymerase activity"/>
    <property type="evidence" value="ECO:0007669"/>
    <property type="project" value="UniProtKB-KW"/>
</dbReference>
<dbReference type="Proteomes" id="UP000289336">
    <property type="component" value="Segment"/>
</dbReference>
<proteinExistence type="predicted"/>